<feature type="domain" description="Peptidase S33 tripeptidyl aminopeptidase-like C-terminal" evidence="6">
    <location>
        <begin position="443"/>
        <end position="536"/>
    </location>
</feature>
<dbReference type="PANTHER" id="PTHR43248">
    <property type="entry name" value="2-SUCCINYL-6-HYDROXY-2,4-CYCLOHEXADIENE-1-CARBOXYLATE SYNTHASE"/>
    <property type="match status" value="1"/>
</dbReference>
<protein>
    <submittedName>
        <fullName evidence="7">Alpha/beta hydrolase</fullName>
    </submittedName>
</protein>
<organism evidence="7 8">
    <name type="scientific">Deinococcus depolymerans</name>
    <dbReference type="NCBI Taxonomy" id="392408"/>
    <lineage>
        <taxon>Bacteria</taxon>
        <taxon>Thermotogati</taxon>
        <taxon>Deinococcota</taxon>
        <taxon>Deinococci</taxon>
        <taxon>Deinococcales</taxon>
        <taxon>Deinococcaceae</taxon>
        <taxon>Deinococcus</taxon>
    </lineage>
</organism>
<dbReference type="PANTHER" id="PTHR43248:SF29">
    <property type="entry name" value="TRIPEPTIDYL AMINOPEPTIDASE"/>
    <property type="match status" value="1"/>
</dbReference>
<feature type="chain" id="PRO_5046694427" evidence="4">
    <location>
        <begin position="19"/>
        <end position="620"/>
    </location>
</feature>
<dbReference type="InterPro" id="IPR029058">
    <property type="entry name" value="AB_hydrolase_fold"/>
</dbReference>
<dbReference type="InterPro" id="IPR013595">
    <property type="entry name" value="Pept_S33_TAP-like_C"/>
</dbReference>
<proteinExistence type="inferred from homology"/>
<name>A0ABN1BQ31_9DEIO</name>
<dbReference type="Gene3D" id="3.40.50.1820">
    <property type="entry name" value="alpha/beta hydrolase"/>
    <property type="match status" value="1"/>
</dbReference>
<evidence type="ECO:0000259" key="5">
    <source>
        <dbReference type="Pfam" id="PF00561"/>
    </source>
</evidence>
<keyword evidence="2 4" id="KW-0732">Signal</keyword>
<feature type="domain" description="AB hydrolase-1" evidence="5">
    <location>
        <begin position="102"/>
        <end position="287"/>
    </location>
</feature>
<dbReference type="Pfam" id="PF00561">
    <property type="entry name" value="Abhydrolase_1"/>
    <property type="match status" value="1"/>
</dbReference>
<dbReference type="InterPro" id="IPR051601">
    <property type="entry name" value="Serine_prot/Carboxylest_S33"/>
</dbReference>
<gene>
    <name evidence="7" type="ORF">GCM10008937_08090</name>
</gene>
<evidence type="ECO:0000313" key="7">
    <source>
        <dbReference type="EMBL" id="GAA0502902.1"/>
    </source>
</evidence>
<feature type="signal peptide" evidence="4">
    <location>
        <begin position="1"/>
        <end position="18"/>
    </location>
</feature>
<keyword evidence="8" id="KW-1185">Reference proteome</keyword>
<accession>A0ABN1BQ31</accession>
<reference evidence="7 8" key="1">
    <citation type="journal article" date="2019" name="Int. J. Syst. Evol. Microbiol.">
        <title>The Global Catalogue of Microorganisms (GCM) 10K type strain sequencing project: providing services to taxonomists for standard genome sequencing and annotation.</title>
        <authorList>
            <consortium name="The Broad Institute Genomics Platform"/>
            <consortium name="The Broad Institute Genome Sequencing Center for Infectious Disease"/>
            <person name="Wu L."/>
            <person name="Ma J."/>
        </authorList>
    </citation>
    <scope>NUCLEOTIDE SEQUENCE [LARGE SCALE GENOMIC DNA]</scope>
    <source>
        <strain evidence="7 8">JCM 14368</strain>
    </source>
</reference>
<evidence type="ECO:0000313" key="8">
    <source>
        <dbReference type="Proteomes" id="UP001500191"/>
    </source>
</evidence>
<dbReference type="GO" id="GO:0016787">
    <property type="term" value="F:hydrolase activity"/>
    <property type="evidence" value="ECO:0007669"/>
    <property type="project" value="UniProtKB-KW"/>
</dbReference>
<evidence type="ECO:0000256" key="2">
    <source>
        <dbReference type="ARBA" id="ARBA00022729"/>
    </source>
</evidence>
<dbReference type="Pfam" id="PF08386">
    <property type="entry name" value="Abhydrolase_4"/>
    <property type="match status" value="1"/>
</dbReference>
<evidence type="ECO:0000256" key="3">
    <source>
        <dbReference type="ARBA" id="ARBA00022801"/>
    </source>
</evidence>
<evidence type="ECO:0000256" key="4">
    <source>
        <dbReference type="SAM" id="SignalP"/>
    </source>
</evidence>
<sequence length="620" mass="66707">MKLNRSALALLPLTAALAACNPTPTPAAPDPMAPFTGQTLGWAACDATILGSDNADLFSELGSRLQCADMTVPQNWAKPDAGTLSVSLIRVAASDSKQRQGAIFFNPGGPGGDGLAFAPFNAYFWANGDTSTTGGTNLKKMTEQYDLIGFSPRGVGASSRLYCGTNELIDPINPPAADRSDANVNRMIRAGKLVAQACQKNPLTPFINTDATARDLNLARQLLGDQKLNYIGYSYGTWLGSWYAKTFPEHTGRMLLDGNMSWNETMQDAFGLQPAAFERDFRDSAAPYLARQNALLGLGDTGEKVYAAQNALSEPLRSITANSTAGLMYSRDQLPFIGLVLKPAVVVDGLIRTHPDADLFDLLNLSTQQTYFPDPQLNETGVQLAQTLLFMRDDLLNAQPGPAELGSFESTFTAITCNDTAWKSDLSAARTLDDREARGYPLIGGASVSNPCLQWKGGPSVQQPKLPANMPPVLMLQNELDPATPQEGALRALNSTPSARMIFIDDEPQHAAFPYGTACVDTPITEYFLTGKMPGDKLTNCSALPLPGENAVVPVKTLNVQNGALCVATPTLSVQSLREQRVSYARDEARRIIERDAQRIFTAQGAYGLQVKPLTVTTCR</sequence>
<dbReference type="RefSeq" id="WP_343756325.1">
    <property type="nucleotide sequence ID" value="NZ_BAAADB010000006.1"/>
</dbReference>
<dbReference type="EMBL" id="BAAADB010000006">
    <property type="protein sequence ID" value="GAA0502902.1"/>
    <property type="molecule type" value="Genomic_DNA"/>
</dbReference>
<evidence type="ECO:0000256" key="1">
    <source>
        <dbReference type="ARBA" id="ARBA00010088"/>
    </source>
</evidence>
<keyword evidence="3 7" id="KW-0378">Hydrolase</keyword>
<evidence type="ECO:0000259" key="6">
    <source>
        <dbReference type="Pfam" id="PF08386"/>
    </source>
</evidence>
<dbReference type="Proteomes" id="UP001500191">
    <property type="component" value="Unassembled WGS sequence"/>
</dbReference>
<comment type="caution">
    <text evidence="7">The sequence shown here is derived from an EMBL/GenBank/DDBJ whole genome shotgun (WGS) entry which is preliminary data.</text>
</comment>
<dbReference type="SUPFAM" id="SSF53474">
    <property type="entry name" value="alpha/beta-Hydrolases"/>
    <property type="match status" value="1"/>
</dbReference>
<comment type="similarity">
    <text evidence="1">Belongs to the peptidase S33 family.</text>
</comment>
<dbReference type="PROSITE" id="PS51257">
    <property type="entry name" value="PROKAR_LIPOPROTEIN"/>
    <property type="match status" value="1"/>
</dbReference>
<dbReference type="InterPro" id="IPR000073">
    <property type="entry name" value="AB_hydrolase_1"/>
</dbReference>